<dbReference type="InterPro" id="IPR050960">
    <property type="entry name" value="AB_hydrolase_4_sf"/>
</dbReference>
<name>A0A327X027_LARAB</name>
<dbReference type="PANTHER" id="PTHR10794">
    <property type="entry name" value="ABHYDROLASE DOMAIN-CONTAINING PROTEIN"/>
    <property type="match status" value="1"/>
</dbReference>
<dbReference type="Proteomes" id="UP000248790">
    <property type="component" value="Unassembled WGS sequence"/>
</dbReference>
<dbReference type="PANTHER" id="PTHR10794:SF63">
    <property type="entry name" value="ALPHA_BETA HYDROLASE 1, ISOFORM A"/>
    <property type="match status" value="1"/>
</dbReference>
<proteinExistence type="inferred from homology"/>
<feature type="active site" description="Charge relay system" evidence="2">
    <location>
        <position position="141"/>
    </location>
</feature>
<dbReference type="GO" id="GO:0047372">
    <property type="term" value="F:monoacylglycerol lipase activity"/>
    <property type="evidence" value="ECO:0007669"/>
    <property type="project" value="TreeGrafter"/>
</dbReference>
<organism evidence="4 5">
    <name type="scientific">Larkinella arboricola</name>
    <dbReference type="NCBI Taxonomy" id="643671"/>
    <lineage>
        <taxon>Bacteria</taxon>
        <taxon>Pseudomonadati</taxon>
        <taxon>Bacteroidota</taxon>
        <taxon>Cytophagia</taxon>
        <taxon>Cytophagales</taxon>
        <taxon>Spirosomataceae</taxon>
        <taxon>Larkinella</taxon>
    </lineage>
</organism>
<dbReference type="SUPFAM" id="SSF53474">
    <property type="entry name" value="alpha/beta-Hydrolases"/>
    <property type="match status" value="1"/>
</dbReference>
<feature type="active site" description="Charge relay system" evidence="2">
    <location>
        <position position="268"/>
    </location>
</feature>
<keyword evidence="5" id="KW-1185">Reference proteome</keyword>
<dbReference type="InterPro" id="IPR012020">
    <property type="entry name" value="ABHD4"/>
</dbReference>
<dbReference type="PIRSF" id="PIRSF005211">
    <property type="entry name" value="Ab_hydro_YheT"/>
    <property type="match status" value="1"/>
</dbReference>
<comment type="caution">
    <text evidence="4">The sequence shown here is derived from an EMBL/GenBank/DDBJ whole genome shotgun (WGS) entry which is preliminary data.</text>
</comment>
<evidence type="ECO:0000259" key="3">
    <source>
        <dbReference type="Pfam" id="PF00561"/>
    </source>
</evidence>
<protein>
    <recommendedName>
        <fullName evidence="3">AB hydrolase-1 domain-containing protein</fullName>
    </recommendedName>
</protein>
<dbReference type="EMBL" id="QLMC01000003">
    <property type="protein sequence ID" value="RAJ97965.1"/>
    <property type="molecule type" value="Genomic_DNA"/>
</dbReference>
<dbReference type="Pfam" id="PF00561">
    <property type="entry name" value="Abhydrolase_1"/>
    <property type="match status" value="1"/>
</dbReference>
<dbReference type="RefSeq" id="WP_111628913.1">
    <property type="nucleotide sequence ID" value="NZ_QLMC01000003.1"/>
</dbReference>
<gene>
    <name evidence="4" type="ORF">LX87_02872</name>
</gene>
<feature type="active site" description="Charge relay system" evidence="2">
    <location>
        <position position="297"/>
    </location>
</feature>
<reference evidence="4 5" key="1">
    <citation type="submission" date="2018-06" db="EMBL/GenBank/DDBJ databases">
        <title>Genomic Encyclopedia of Archaeal and Bacterial Type Strains, Phase II (KMG-II): from individual species to whole genera.</title>
        <authorList>
            <person name="Goeker M."/>
        </authorList>
    </citation>
    <scope>NUCLEOTIDE SEQUENCE [LARGE SCALE GENOMIC DNA]</scope>
    <source>
        <strain evidence="4 5">DSM 21851</strain>
    </source>
</reference>
<dbReference type="Gene3D" id="3.40.50.1820">
    <property type="entry name" value="alpha/beta hydrolase"/>
    <property type="match status" value="1"/>
</dbReference>
<evidence type="ECO:0000313" key="5">
    <source>
        <dbReference type="Proteomes" id="UP000248790"/>
    </source>
</evidence>
<dbReference type="InterPro" id="IPR000073">
    <property type="entry name" value="AB_hydrolase_1"/>
</dbReference>
<comment type="similarity">
    <text evidence="1">Belongs to the AB hydrolase superfamily. AB hydrolase 4 family.</text>
</comment>
<dbReference type="AlphaFoldDB" id="A0A327X027"/>
<accession>A0A327X027</accession>
<dbReference type="OrthoDB" id="332676at2"/>
<evidence type="ECO:0000256" key="2">
    <source>
        <dbReference type="PIRSR" id="PIRSR005211-1"/>
    </source>
</evidence>
<sequence>MPVLRQSSFPGSPRYQINGHLQTIFPSVLRKVEGVVYERERITLSDGDFLDLDWIDRNSDKIVIITHGLEGDSNRHYIRGTAKLFAQQGWDVLAWNCRSCSGEMNRAFRLYNHGEIGDLGEVISHVLRTKPYRQLVLIGYSMGGNIALKYAGVHGKNLPDALQKVVAVSSPTDLEASAKLLDRPQNRFYRNRFMKKLIIKLQQKADLFPGKLDMTKLQHVRLWRDFDQHFSAPVNGYRDADDFYTQASAVNFMNGIAVPTLLINAQNDPILSPECSPAWLAEKHPNIYLETPRTGGHVGFSVRDDEFTWAERRALEFVSQDGR</sequence>
<evidence type="ECO:0000313" key="4">
    <source>
        <dbReference type="EMBL" id="RAJ97965.1"/>
    </source>
</evidence>
<dbReference type="GO" id="GO:0034338">
    <property type="term" value="F:short-chain carboxylesterase activity"/>
    <property type="evidence" value="ECO:0007669"/>
    <property type="project" value="TreeGrafter"/>
</dbReference>
<feature type="domain" description="AB hydrolase-1" evidence="3">
    <location>
        <begin position="62"/>
        <end position="301"/>
    </location>
</feature>
<evidence type="ECO:0000256" key="1">
    <source>
        <dbReference type="ARBA" id="ARBA00010884"/>
    </source>
</evidence>
<dbReference type="InterPro" id="IPR029058">
    <property type="entry name" value="AB_hydrolase_fold"/>
</dbReference>